<dbReference type="InterPro" id="IPR036938">
    <property type="entry name" value="PAP2/HPO_sf"/>
</dbReference>
<feature type="transmembrane region" description="Helical" evidence="6">
    <location>
        <begin position="227"/>
        <end position="243"/>
    </location>
</feature>
<name>M6ZGR7_LEPIR</name>
<dbReference type="EMBL" id="AKWN02000416">
    <property type="protein sequence ID" value="EMP05678.1"/>
    <property type="molecule type" value="Genomic_DNA"/>
</dbReference>
<comment type="subcellular location">
    <subcellularLocation>
        <location evidence="1">Cell membrane</location>
        <topology evidence="1">Multi-pass membrane protein</topology>
    </subcellularLocation>
</comment>
<feature type="transmembrane region" description="Helical" evidence="6">
    <location>
        <begin position="699"/>
        <end position="717"/>
    </location>
</feature>
<accession>M6ZGR7</accession>
<feature type="transmembrane region" description="Helical" evidence="6">
    <location>
        <begin position="673"/>
        <end position="692"/>
    </location>
</feature>
<dbReference type="GO" id="GO:0005886">
    <property type="term" value="C:plasma membrane"/>
    <property type="evidence" value="ECO:0007669"/>
    <property type="project" value="UniProtKB-SubCell"/>
</dbReference>
<dbReference type="InterPro" id="IPR002797">
    <property type="entry name" value="Polysacc_synth"/>
</dbReference>
<keyword evidence="5 6" id="KW-0472">Membrane</keyword>
<sequence length="750" mass="84441">MSKDINWFQDSFWFGETFLRSLRGSVFDPIWSVFALVFHYLGETFFFMALLSIVYVYVDRKLGIRLGIGLLTTAILNAFLKIVFESPRPTLPWNGPGKLVEFSYGFPSGHVQTTVVIWGLLLLHLKSKTVRFISVLVIVFMPFARMYAGVHFAGDVLGGFIFGLLGLVLIEIIFRIFPELESTTPLEGQTFSKTKTMALMIVVMTLPSVLLHTNIDSYEKIKSYENIISASGALGGFLIGILFSKMNSLEWGKADSIQEGIQRAVILILGVLLLYVLPGIWIQKYLPENPVARYLRYGIVSSYIAFFSVNIMVKRKGRFKNKMYNLSGKIQKVSDLWLQFRQSGMFKSSLFVSISKAVSSLLNLVFMVYSVNILTKSENGLFQYYAGFIPVLLAIAEFGLPTALVKFLAPVTTDKQKIGDLLSSSLLIKLGALVALTLISLIASILLKESTLVVSLLVLGSFILSFNSFFESIFICFGNYISLSFWNPLPNLIRFVVLYSADRFTERALGHLDILAIFTISPIFVLILFFFVFPRKQLNWSGEKNGIREMTYTLTSFNGYAFLASIFAMISDRMEIFFLKWYYSQESAAVYGTALQLFSGFVILFSVINSLIYPKLSRLVDSDEFPKFLWKSVMLSVGMAVLLSPGFFLAEWILNLLFRGKYADSIGVFQILYPNYMLQLVFSPLGIALFALGQPRMLAFLALLRLICGVVLANLLIPEYGPTGAASSYFLGQIVSWLILTGYFLAFFRR</sequence>
<evidence type="ECO:0000256" key="3">
    <source>
        <dbReference type="ARBA" id="ARBA00022692"/>
    </source>
</evidence>
<evidence type="ECO:0000256" key="5">
    <source>
        <dbReference type="ARBA" id="ARBA00023136"/>
    </source>
</evidence>
<feature type="domain" description="Phosphatidic acid phosphatase type 2/haloperoxidase" evidence="7">
    <location>
        <begin position="61"/>
        <end position="171"/>
    </location>
</feature>
<feature type="transmembrane region" description="Helical" evidence="6">
    <location>
        <begin position="294"/>
        <end position="313"/>
    </location>
</feature>
<feature type="transmembrane region" description="Helical" evidence="6">
    <location>
        <begin position="426"/>
        <end position="446"/>
    </location>
</feature>
<proteinExistence type="predicted"/>
<dbReference type="CDD" id="cd03393">
    <property type="entry name" value="PAP2_like_3"/>
    <property type="match status" value="1"/>
</dbReference>
<dbReference type="PANTHER" id="PTHR30250">
    <property type="entry name" value="PST FAMILY PREDICTED COLANIC ACID TRANSPORTER"/>
    <property type="match status" value="1"/>
</dbReference>
<dbReference type="SUPFAM" id="SSF48317">
    <property type="entry name" value="Acid phosphatase/Vanadium-dependent haloperoxidase"/>
    <property type="match status" value="1"/>
</dbReference>
<dbReference type="SMART" id="SM00014">
    <property type="entry name" value="acidPPc"/>
    <property type="match status" value="1"/>
</dbReference>
<feature type="transmembrane region" description="Helical" evidence="6">
    <location>
        <begin position="264"/>
        <end position="282"/>
    </location>
</feature>
<comment type="caution">
    <text evidence="8">The sequence shown here is derived from an EMBL/GenBank/DDBJ whole genome shotgun (WGS) entry which is preliminary data.</text>
</comment>
<feature type="transmembrane region" description="Helical" evidence="6">
    <location>
        <begin position="552"/>
        <end position="570"/>
    </location>
</feature>
<evidence type="ECO:0000313" key="9">
    <source>
        <dbReference type="Proteomes" id="UP000012117"/>
    </source>
</evidence>
<feature type="transmembrane region" description="Helical" evidence="6">
    <location>
        <begin position="350"/>
        <end position="370"/>
    </location>
</feature>
<evidence type="ECO:0000256" key="4">
    <source>
        <dbReference type="ARBA" id="ARBA00022989"/>
    </source>
</evidence>
<feature type="transmembrane region" description="Helical" evidence="6">
    <location>
        <begin position="197"/>
        <end position="215"/>
    </location>
</feature>
<protein>
    <submittedName>
        <fullName evidence="8">Polysaccharide biosynthesis protein</fullName>
    </submittedName>
</protein>
<evidence type="ECO:0000259" key="7">
    <source>
        <dbReference type="SMART" id="SM00014"/>
    </source>
</evidence>
<feature type="transmembrane region" description="Helical" evidence="6">
    <location>
        <begin position="452"/>
        <end position="470"/>
    </location>
</feature>
<organism evidence="8 9">
    <name type="scientific">Leptospira interrogans serovar Pyrogenes str. 200701872</name>
    <dbReference type="NCBI Taxonomy" id="1193029"/>
    <lineage>
        <taxon>Bacteria</taxon>
        <taxon>Pseudomonadati</taxon>
        <taxon>Spirochaetota</taxon>
        <taxon>Spirochaetia</taxon>
        <taxon>Leptospirales</taxon>
        <taxon>Leptospiraceae</taxon>
        <taxon>Leptospira</taxon>
    </lineage>
</organism>
<evidence type="ECO:0000313" key="8">
    <source>
        <dbReference type="EMBL" id="EMP05678.1"/>
    </source>
</evidence>
<feature type="transmembrane region" description="Helical" evidence="6">
    <location>
        <begin position="382"/>
        <end position="405"/>
    </location>
</feature>
<dbReference type="InterPro" id="IPR050833">
    <property type="entry name" value="Poly_Biosynth_Transport"/>
</dbReference>
<dbReference type="Gene3D" id="1.20.144.10">
    <property type="entry name" value="Phosphatidic acid phosphatase type 2/haloperoxidase"/>
    <property type="match status" value="1"/>
</dbReference>
<reference evidence="8 9" key="1">
    <citation type="submission" date="2013-01" db="EMBL/GenBank/DDBJ databases">
        <authorList>
            <person name="Harkins D.M."/>
            <person name="Durkin A.S."/>
            <person name="Brinkac L.M."/>
            <person name="Haft D.H."/>
            <person name="Selengut J.D."/>
            <person name="Sanka R."/>
            <person name="DePew J."/>
            <person name="Purushe J."/>
            <person name="Picardeau M."/>
            <person name="Werts C."/>
            <person name="Goarant C."/>
            <person name="Vinetz J.M."/>
            <person name="Sutton G.G."/>
            <person name="Nierman W.C."/>
            <person name="Fouts D.E."/>
        </authorList>
    </citation>
    <scope>NUCLEOTIDE SEQUENCE [LARGE SCALE GENOMIC DNA]</scope>
    <source>
        <strain evidence="8 9">200701872</strain>
    </source>
</reference>
<gene>
    <name evidence="8" type="ORF">LEP1GSC124_1737</name>
</gene>
<evidence type="ECO:0000256" key="1">
    <source>
        <dbReference type="ARBA" id="ARBA00004651"/>
    </source>
</evidence>
<dbReference type="AlphaFoldDB" id="M6ZGR7"/>
<feature type="transmembrane region" description="Helical" evidence="6">
    <location>
        <begin position="590"/>
        <end position="612"/>
    </location>
</feature>
<dbReference type="BioCyc" id="LINT1193029:G11R4-2882-MONOMER"/>
<evidence type="ECO:0000256" key="6">
    <source>
        <dbReference type="SAM" id="Phobius"/>
    </source>
</evidence>
<dbReference type="PANTHER" id="PTHR30250:SF11">
    <property type="entry name" value="O-ANTIGEN TRANSPORTER-RELATED"/>
    <property type="match status" value="1"/>
</dbReference>
<feature type="transmembrane region" description="Helical" evidence="6">
    <location>
        <begin position="633"/>
        <end position="653"/>
    </location>
</feature>
<dbReference type="Proteomes" id="UP000012117">
    <property type="component" value="Unassembled WGS sequence"/>
</dbReference>
<dbReference type="InterPro" id="IPR000326">
    <property type="entry name" value="PAP2/HPO"/>
</dbReference>
<feature type="transmembrane region" description="Helical" evidence="6">
    <location>
        <begin position="130"/>
        <end position="150"/>
    </location>
</feature>
<feature type="transmembrane region" description="Helical" evidence="6">
    <location>
        <begin position="729"/>
        <end position="748"/>
    </location>
</feature>
<keyword evidence="4 6" id="KW-1133">Transmembrane helix</keyword>
<keyword evidence="3 6" id="KW-0812">Transmembrane</keyword>
<feature type="transmembrane region" description="Helical" evidence="6">
    <location>
        <begin position="156"/>
        <end position="177"/>
    </location>
</feature>
<keyword evidence="2" id="KW-1003">Cell membrane</keyword>
<feature type="transmembrane region" description="Helical" evidence="6">
    <location>
        <begin position="509"/>
        <end position="532"/>
    </location>
</feature>
<dbReference type="Pfam" id="PF01943">
    <property type="entry name" value="Polysacc_synt"/>
    <property type="match status" value="1"/>
</dbReference>
<evidence type="ECO:0000256" key="2">
    <source>
        <dbReference type="ARBA" id="ARBA00022475"/>
    </source>
</evidence>
<feature type="transmembrane region" description="Helical" evidence="6">
    <location>
        <begin position="104"/>
        <end position="123"/>
    </location>
</feature>
<feature type="transmembrane region" description="Helical" evidence="6">
    <location>
        <begin position="30"/>
        <end position="57"/>
    </location>
</feature>
<dbReference type="Pfam" id="PF01569">
    <property type="entry name" value="PAP2"/>
    <property type="match status" value="1"/>
</dbReference>
<feature type="transmembrane region" description="Helical" evidence="6">
    <location>
        <begin position="64"/>
        <end position="84"/>
    </location>
</feature>
<feature type="transmembrane region" description="Helical" evidence="6">
    <location>
        <begin position="477"/>
        <end position="497"/>
    </location>
</feature>